<dbReference type="GO" id="GO:0005737">
    <property type="term" value="C:cytoplasm"/>
    <property type="evidence" value="ECO:0007669"/>
    <property type="project" value="TreeGrafter"/>
</dbReference>
<sequence>MTGTAAAVPITIIGGFLGAGKTTLLNRIVTAQATRRLAVIVNDFGAIDIDGELIARRGEDVLALRNGCICCSLQGDLLGTLRRLLARDPPPEGIFVECSGVSRLDDMRRALLDPVIWAHVSFEGIVCVTDAEALAEAGPVTRDPLFREQVHAADLIVLSHADRLEAEAVDRAEHALHAIRPGVAIARDGARLLAHPALRAAAALAPRVRGLRASAGEMAADQEFASLAWRSDAPIDVTSFRTVLERHAPGLLRAKGILYAASAPDRGMLLQMVGMRATVGPAPERALADRSTRIVFIGRRGTFDPASLLRDLAALPAPLRTTRILK</sequence>
<evidence type="ECO:0000256" key="3">
    <source>
        <dbReference type="ARBA" id="ARBA00023186"/>
    </source>
</evidence>
<dbReference type="GO" id="GO:0000166">
    <property type="term" value="F:nucleotide binding"/>
    <property type="evidence" value="ECO:0007669"/>
    <property type="project" value="UniProtKB-KW"/>
</dbReference>
<dbReference type="Proteomes" id="UP000577891">
    <property type="component" value="Unassembled WGS sequence"/>
</dbReference>
<dbReference type="Gene3D" id="3.40.50.300">
    <property type="entry name" value="P-loop containing nucleotide triphosphate hydrolases"/>
    <property type="match status" value="1"/>
</dbReference>
<dbReference type="InterPro" id="IPR003495">
    <property type="entry name" value="CobW/HypB/UreG_nucleotide-bd"/>
</dbReference>
<protein>
    <submittedName>
        <fullName evidence="8">GTP-binding protein</fullName>
    </submittedName>
</protein>
<comment type="similarity">
    <text evidence="4">Belongs to the SIMIBI class G3E GTPase family. ZNG1 subfamily.</text>
</comment>
<dbReference type="GO" id="GO:0016787">
    <property type="term" value="F:hydrolase activity"/>
    <property type="evidence" value="ECO:0007669"/>
    <property type="project" value="UniProtKB-KW"/>
</dbReference>
<dbReference type="EMBL" id="JABEQE010000007">
    <property type="protein sequence ID" value="MBB2172410.1"/>
    <property type="molecule type" value="Genomic_DNA"/>
</dbReference>
<comment type="function">
    <text evidence="5">Zinc chaperone that directly transfers zinc cofactor to target proteins, thereby activating them. Zinc is transferred from the CXCC motif in the GTPase domain to the zinc binding site in target proteins in a process requiring GTP hydrolysis.</text>
</comment>
<evidence type="ECO:0000259" key="7">
    <source>
        <dbReference type="SMART" id="SM00833"/>
    </source>
</evidence>
<organism evidence="8 9">
    <name type="scientific">Gluconacetobacter asukensis</name>
    <dbReference type="NCBI Taxonomy" id="1017181"/>
    <lineage>
        <taxon>Bacteria</taxon>
        <taxon>Pseudomonadati</taxon>
        <taxon>Pseudomonadota</taxon>
        <taxon>Alphaproteobacteria</taxon>
        <taxon>Acetobacterales</taxon>
        <taxon>Acetobacteraceae</taxon>
        <taxon>Gluconacetobacter</taxon>
    </lineage>
</organism>
<evidence type="ECO:0000256" key="2">
    <source>
        <dbReference type="ARBA" id="ARBA00022801"/>
    </source>
</evidence>
<dbReference type="InterPro" id="IPR011629">
    <property type="entry name" value="CobW-like_C"/>
</dbReference>
<name>A0A7W4P348_9PROT</name>
<feature type="domain" description="CobW C-terminal" evidence="7">
    <location>
        <begin position="224"/>
        <end position="316"/>
    </location>
</feature>
<evidence type="ECO:0000313" key="8">
    <source>
        <dbReference type="EMBL" id="MBB2172410.1"/>
    </source>
</evidence>
<dbReference type="CDD" id="cd03112">
    <property type="entry name" value="CobW-like"/>
    <property type="match status" value="1"/>
</dbReference>
<comment type="catalytic activity">
    <reaction evidence="6">
        <text>GTP + H2O = GDP + phosphate + H(+)</text>
        <dbReference type="Rhea" id="RHEA:19669"/>
        <dbReference type="ChEBI" id="CHEBI:15377"/>
        <dbReference type="ChEBI" id="CHEBI:15378"/>
        <dbReference type="ChEBI" id="CHEBI:37565"/>
        <dbReference type="ChEBI" id="CHEBI:43474"/>
        <dbReference type="ChEBI" id="CHEBI:58189"/>
    </reaction>
    <physiologicalReaction direction="left-to-right" evidence="6">
        <dbReference type="Rhea" id="RHEA:19670"/>
    </physiologicalReaction>
</comment>
<dbReference type="RefSeq" id="WP_182978967.1">
    <property type="nucleotide sequence ID" value="NZ_BAABGB010000058.1"/>
</dbReference>
<evidence type="ECO:0000256" key="5">
    <source>
        <dbReference type="ARBA" id="ARBA00045658"/>
    </source>
</evidence>
<dbReference type="InterPro" id="IPR027417">
    <property type="entry name" value="P-loop_NTPase"/>
</dbReference>
<dbReference type="InterPro" id="IPR051316">
    <property type="entry name" value="Zinc-reg_GTPase_activator"/>
</dbReference>
<dbReference type="PANTHER" id="PTHR13748:SF62">
    <property type="entry name" value="COBW DOMAIN-CONTAINING PROTEIN"/>
    <property type="match status" value="1"/>
</dbReference>
<evidence type="ECO:0000256" key="4">
    <source>
        <dbReference type="ARBA" id="ARBA00034320"/>
    </source>
</evidence>
<dbReference type="Pfam" id="PF02492">
    <property type="entry name" value="cobW"/>
    <property type="match status" value="1"/>
</dbReference>
<gene>
    <name evidence="8" type="ORF">HLH35_09830</name>
</gene>
<dbReference type="Pfam" id="PF07683">
    <property type="entry name" value="CobW_C"/>
    <property type="match status" value="1"/>
</dbReference>
<comment type="caution">
    <text evidence="8">The sequence shown here is derived from an EMBL/GenBank/DDBJ whole genome shotgun (WGS) entry which is preliminary data.</text>
</comment>
<accession>A0A7W4P348</accession>
<keyword evidence="9" id="KW-1185">Reference proteome</keyword>
<keyword evidence="1" id="KW-0547">Nucleotide-binding</keyword>
<dbReference type="SMART" id="SM00833">
    <property type="entry name" value="CobW_C"/>
    <property type="match status" value="1"/>
</dbReference>
<dbReference type="SUPFAM" id="SSF90002">
    <property type="entry name" value="Hypothetical protein YjiA, C-terminal domain"/>
    <property type="match status" value="1"/>
</dbReference>
<evidence type="ECO:0000256" key="6">
    <source>
        <dbReference type="ARBA" id="ARBA00049117"/>
    </source>
</evidence>
<dbReference type="Gene3D" id="3.30.1220.10">
    <property type="entry name" value="CobW-like, C-terminal domain"/>
    <property type="match status" value="1"/>
</dbReference>
<dbReference type="PANTHER" id="PTHR13748">
    <property type="entry name" value="COBW-RELATED"/>
    <property type="match status" value="1"/>
</dbReference>
<evidence type="ECO:0000313" key="9">
    <source>
        <dbReference type="Proteomes" id="UP000577891"/>
    </source>
</evidence>
<evidence type="ECO:0000256" key="1">
    <source>
        <dbReference type="ARBA" id="ARBA00022741"/>
    </source>
</evidence>
<reference evidence="8 9" key="1">
    <citation type="submission" date="2020-04" db="EMBL/GenBank/DDBJ databases">
        <title>Description of novel Gluconacetobacter.</title>
        <authorList>
            <person name="Sombolestani A."/>
        </authorList>
    </citation>
    <scope>NUCLEOTIDE SEQUENCE [LARGE SCALE GENOMIC DNA]</scope>
    <source>
        <strain evidence="8 9">LMG 27724</strain>
    </source>
</reference>
<keyword evidence="3" id="KW-0143">Chaperone</keyword>
<dbReference type="SUPFAM" id="SSF52540">
    <property type="entry name" value="P-loop containing nucleoside triphosphate hydrolases"/>
    <property type="match status" value="1"/>
</dbReference>
<dbReference type="AlphaFoldDB" id="A0A7W4P348"/>
<keyword evidence="2" id="KW-0378">Hydrolase</keyword>
<proteinExistence type="inferred from homology"/>
<dbReference type="InterPro" id="IPR036627">
    <property type="entry name" value="CobW-likC_sf"/>
</dbReference>